<feature type="transmembrane region" description="Helical" evidence="10">
    <location>
        <begin position="12"/>
        <end position="31"/>
    </location>
</feature>
<dbReference type="CDD" id="cd12912">
    <property type="entry name" value="PDC2_MCP_like"/>
    <property type="match status" value="1"/>
</dbReference>
<dbReference type="GO" id="GO:0004888">
    <property type="term" value="F:transmembrane signaling receptor activity"/>
    <property type="evidence" value="ECO:0007669"/>
    <property type="project" value="InterPro"/>
</dbReference>
<dbReference type="InterPro" id="IPR004089">
    <property type="entry name" value="MCPsignal_dom"/>
</dbReference>
<dbReference type="SMART" id="SM01049">
    <property type="entry name" value="Cache_2"/>
    <property type="match status" value="1"/>
</dbReference>
<keyword evidence="2" id="KW-1003">Cell membrane</keyword>
<comment type="subcellular location">
    <subcellularLocation>
        <location evidence="1">Cell membrane</location>
        <topology evidence="1">Multi-pass membrane protein</topology>
    </subcellularLocation>
</comment>
<name>A0A1N7JL17_9RHOB</name>
<evidence type="ECO:0000256" key="10">
    <source>
        <dbReference type="SAM" id="Phobius"/>
    </source>
</evidence>
<dbReference type="OrthoDB" id="8482111at2"/>
<evidence type="ECO:0000313" key="13">
    <source>
        <dbReference type="EMBL" id="SIS50062.1"/>
    </source>
</evidence>
<accession>A0A1N7JL17</accession>
<dbReference type="SUPFAM" id="SSF158472">
    <property type="entry name" value="HAMP domain-like"/>
    <property type="match status" value="1"/>
</dbReference>
<keyword evidence="5 10" id="KW-1133">Transmembrane helix</keyword>
<dbReference type="STRING" id="407234.SAMN05421795_101121"/>
<dbReference type="GO" id="GO:0006935">
    <property type="term" value="P:chemotaxis"/>
    <property type="evidence" value="ECO:0007669"/>
    <property type="project" value="UniProtKB-KW"/>
</dbReference>
<evidence type="ECO:0000256" key="4">
    <source>
        <dbReference type="ARBA" id="ARBA00022692"/>
    </source>
</evidence>
<sequence>MKVFLFSIPARIYGIVAIATLSIVILSEILLSTSMTNAYAMRERHLSDVTDTAISVLAALEQEVAAGQMTRAQAQAEGVRRLDGLRYDGNGYFYAFNSDGVVVAHPMSPDWVGQNKMSYKDHYGTAFFQEMLKIASRDGAGALRYYFANPGTNVVEEKIGFVKTFPAWGWVIGTGSYVSDIEAALAHLRQVSMILLGVAATALLVLSTILARSVTGPISAIGKRMEDMTNGDTETPVPHATARSEVGTMARALEVFRQALVEKTALEAARAEKEAELQRAQEEARERDAALRARELEAERAAMQREEAERAEKEAQRRREEAAREAQMREQEHLVNTLAQGLAAISEGDLTVQIDEDFPPAYEKLRHDFNAAVSKIAGLATSIVESARTIEGEAQVLSNASEELGRRTEAQAASLEETAAAMNQMAAAVTSSVEGTRDAARSVEMALATTGAGRNVVRDTVQAMHDIAKSSEMISKITSVIDDIAFQTNLLALNAGVEAARAGETGRGFAVVASEVRALAQRSSEAAKEIAELIETSSKQVGAGVQLASKSDTALGEIEALVGDLDKLLKSISTSASEQSVGINEVTTAVNQLDQVTQRNAAMFEENSAASQGLLTEAQTLRELSSVFRVTREEPLARASGW</sequence>
<feature type="domain" description="HAMP" evidence="12">
    <location>
        <begin position="212"/>
        <end position="265"/>
    </location>
</feature>
<feature type="domain" description="HAMP" evidence="12">
    <location>
        <begin position="329"/>
        <end position="381"/>
    </location>
</feature>
<feature type="domain" description="Methyl-accepting transducer" evidence="11">
    <location>
        <begin position="386"/>
        <end position="615"/>
    </location>
</feature>
<keyword evidence="4 10" id="KW-0812">Transmembrane</keyword>
<dbReference type="AlphaFoldDB" id="A0A1N7JL17"/>
<dbReference type="Pfam" id="PF17200">
    <property type="entry name" value="sCache_2"/>
    <property type="match status" value="1"/>
</dbReference>
<dbReference type="PROSITE" id="PS50885">
    <property type="entry name" value="HAMP"/>
    <property type="match status" value="2"/>
</dbReference>
<dbReference type="GO" id="GO:0005886">
    <property type="term" value="C:plasma membrane"/>
    <property type="evidence" value="ECO:0007669"/>
    <property type="project" value="UniProtKB-SubCell"/>
</dbReference>
<dbReference type="InterPro" id="IPR004090">
    <property type="entry name" value="Chemotax_Me-accpt_rcpt"/>
</dbReference>
<evidence type="ECO:0000256" key="6">
    <source>
        <dbReference type="ARBA" id="ARBA00023136"/>
    </source>
</evidence>
<dbReference type="InterPro" id="IPR033480">
    <property type="entry name" value="sCache_2"/>
</dbReference>
<evidence type="ECO:0000256" key="7">
    <source>
        <dbReference type="ARBA" id="ARBA00029447"/>
    </source>
</evidence>
<evidence type="ECO:0000259" key="11">
    <source>
        <dbReference type="PROSITE" id="PS50111"/>
    </source>
</evidence>
<dbReference type="SUPFAM" id="SSF58104">
    <property type="entry name" value="Methyl-accepting chemotaxis protein (MCP) signaling domain"/>
    <property type="match status" value="1"/>
</dbReference>
<comment type="similarity">
    <text evidence="7">Belongs to the methyl-accepting chemotaxis (MCP) protein family.</text>
</comment>
<gene>
    <name evidence="13" type="ORF">SAMN05421795_101121</name>
</gene>
<dbReference type="PRINTS" id="PR00260">
    <property type="entry name" value="CHEMTRNSDUCR"/>
</dbReference>
<evidence type="ECO:0000259" key="12">
    <source>
        <dbReference type="PROSITE" id="PS50885"/>
    </source>
</evidence>
<evidence type="ECO:0000256" key="8">
    <source>
        <dbReference type="PROSITE-ProRule" id="PRU00284"/>
    </source>
</evidence>
<dbReference type="CDD" id="cd11386">
    <property type="entry name" value="MCP_signal"/>
    <property type="match status" value="1"/>
</dbReference>
<dbReference type="GO" id="GO:0007165">
    <property type="term" value="P:signal transduction"/>
    <property type="evidence" value="ECO:0007669"/>
    <property type="project" value="UniProtKB-KW"/>
</dbReference>
<protein>
    <submittedName>
        <fullName evidence="13">Methyl-accepting chemotaxis sensory transducer with Cache sensor</fullName>
    </submittedName>
</protein>
<keyword evidence="3" id="KW-0145">Chemotaxis</keyword>
<dbReference type="PANTHER" id="PTHR43531:SF11">
    <property type="entry name" value="METHYL-ACCEPTING CHEMOTAXIS PROTEIN 3"/>
    <property type="match status" value="1"/>
</dbReference>
<evidence type="ECO:0000313" key="14">
    <source>
        <dbReference type="Proteomes" id="UP000186098"/>
    </source>
</evidence>
<dbReference type="PROSITE" id="PS50111">
    <property type="entry name" value="CHEMOTAXIS_TRANSDUC_2"/>
    <property type="match status" value="1"/>
</dbReference>
<dbReference type="Gene3D" id="1.10.287.950">
    <property type="entry name" value="Methyl-accepting chemotaxis protein"/>
    <property type="match status" value="1"/>
</dbReference>
<dbReference type="InterPro" id="IPR051310">
    <property type="entry name" value="MCP_chemotaxis"/>
</dbReference>
<dbReference type="RefSeq" id="WP_076363000.1">
    <property type="nucleotide sequence ID" value="NZ_FTOM01000001.1"/>
</dbReference>
<organism evidence="13 14">
    <name type="scientific">Phaeovulum vinaykumarii</name>
    <dbReference type="NCBI Taxonomy" id="407234"/>
    <lineage>
        <taxon>Bacteria</taxon>
        <taxon>Pseudomonadati</taxon>
        <taxon>Pseudomonadota</taxon>
        <taxon>Alphaproteobacteria</taxon>
        <taxon>Rhodobacterales</taxon>
        <taxon>Paracoccaceae</taxon>
        <taxon>Phaeovulum</taxon>
    </lineage>
</organism>
<evidence type="ECO:0000256" key="3">
    <source>
        <dbReference type="ARBA" id="ARBA00022500"/>
    </source>
</evidence>
<dbReference type="FunFam" id="1.10.287.950:FF:000001">
    <property type="entry name" value="Methyl-accepting chemotaxis sensory transducer"/>
    <property type="match status" value="1"/>
</dbReference>
<feature type="transmembrane region" description="Helical" evidence="10">
    <location>
        <begin position="191"/>
        <end position="211"/>
    </location>
</feature>
<dbReference type="Gene3D" id="1.10.8.500">
    <property type="entry name" value="HAMP domain in histidine kinase"/>
    <property type="match status" value="1"/>
</dbReference>
<evidence type="ECO:0000256" key="1">
    <source>
        <dbReference type="ARBA" id="ARBA00004651"/>
    </source>
</evidence>
<dbReference type="EMBL" id="FTOM01000001">
    <property type="protein sequence ID" value="SIS50062.1"/>
    <property type="molecule type" value="Genomic_DNA"/>
</dbReference>
<proteinExistence type="inferred from homology"/>
<keyword evidence="14" id="KW-1185">Reference proteome</keyword>
<dbReference type="InterPro" id="IPR003660">
    <property type="entry name" value="HAMP_dom"/>
</dbReference>
<evidence type="ECO:0000256" key="5">
    <source>
        <dbReference type="ARBA" id="ARBA00022989"/>
    </source>
</evidence>
<evidence type="ECO:0000256" key="2">
    <source>
        <dbReference type="ARBA" id="ARBA00022475"/>
    </source>
</evidence>
<dbReference type="Pfam" id="PF00672">
    <property type="entry name" value="HAMP"/>
    <property type="match status" value="1"/>
</dbReference>
<dbReference type="Gene3D" id="3.30.450.20">
    <property type="entry name" value="PAS domain"/>
    <property type="match status" value="1"/>
</dbReference>
<dbReference type="Pfam" id="PF00015">
    <property type="entry name" value="MCPsignal"/>
    <property type="match status" value="1"/>
</dbReference>
<evidence type="ECO:0000256" key="9">
    <source>
        <dbReference type="SAM" id="MobiDB-lite"/>
    </source>
</evidence>
<dbReference type="PANTHER" id="PTHR43531">
    <property type="entry name" value="PROTEIN ICFG"/>
    <property type="match status" value="1"/>
</dbReference>
<feature type="region of interest" description="Disordered" evidence="9">
    <location>
        <begin position="300"/>
        <end position="327"/>
    </location>
</feature>
<reference evidence="14" key="1">
    <citation type="submission" date="2017-01" db="EMBL/GenBank/DDBJ databases">
        <authorList>
            <person name="Varghese N."/>
            <person name="Submissions S."/>
        </authorList>
    </citation>
    <scope>NUCLEOTIDE SEQUENCE [LARGE SCALE GENOMIC DNA]</scope>
    <source>
        <strain evidence="14">DSM 18714</strain>
    </source>
</reference>
<dbReference type="Proteomes" id="UP000186098">
    <property type="component" value="Unassembled WGS sequence"/>
</dbReference>
<dbReference type="SMART" id="SM00304">
    <property type="entry name" value="HAMP"/>
    <property type="match status" value="2"/>
</dbReference>
<dbReference type="SMART" id="SM00283">
    <property type="entry name" value="MA"/>
    <property type="match status" value="1"/>
</dbReference>
<keyword evidence="8" id="KW-0807">Transducer</keyword>
<keyword evidence="6 10" id="KW-0472">Membrane</keyword>